<evidence type="ECO:0000256" key="4">
    <source>
        <dbReference type="ARBA" id="ARBA00022989"/>
    </source>
</evidence>
<reference evidence="13" key="1">
    <citation type="submission" date="2018-06" db="EMBL/GenBank/DDBJ databases">
        <authorList>
            <person name="Zhirakovskaya E."/>
        </authorList>
    </citation>
    <scope>NUCLEOTIDE SEQUENCE</scope>
</reference>
<keyword evidence="3 9" id="KW-0812">Transmembrane</keyword>
<comment type="subcellular location">
    <subcellularLocation>
        <location evidence="1">Cell inner membrane</location>
        <topology evidence="1">Multi-pass membrane protein</topology>
    </subcellularLocation>
</comment>
<keyword evidence="2" id="KW-0997">Cell inner membrane</keyword>
<dbReference type="PROSITE" id="PS50885">
    <property type="entry name" value="HAMP"/>
    <property type="match status" value="1"/>
</dbReference>
<evidence type="ECO:0000256" key="2">
    <source>
        <dbReference type="ARBA" id="ARBA00022519"/>
    </source>
</evidence>
<feature type="domain" description="T-SNARE coiled-coil homology" evidence="11">
    <location>
        <begin position="321"/>
        <end position="373"/>
    </location>
</feature>
<feature type="transmembrane region" description="Helical" evidence="9">
    <location>
        <begin position="12"/>
        <end position="31"/>
    </location>
</feature>
<evidence type="ECO:0000256" key="7">
    <source>
        <dbReference type="ARBA" id="ARBA00029447"/>
    </source>
</evidence>
<dbReference type="PROSITE" id="PS50111">
    <property type="entry name" value="CHEMOTAXIS_TRANSDUC_2"/>
    <property type="match status" value="1"/>
</dbReference>
<proteinExistence type="inferred from homology"/>
<accession>A0A3B1BT50</accession>
<dbReference type="GO" id="GO:0004888">
    <property type="term" value="F:transmembrane signaling receptor activity"/>
    <property type="evidence" value="ECO:0007669"/>
    <property type="project" value="InterPro"/>
</dbReference>
<keyword evidence="2" id="KW-1003">Cell membrane</keyword>
<evidence type="ECO:0000256" key="8">
    <source>
        <dbReference type="SAM" id="MobiDB-lite"/>
    </source>
</evidence>
<dbReference type="CDD" id="cd06225">
    <property type="entry name" value="HAMP"/>
    <property type="match status" value="1"/>
</dbReference>
<feature type="domain" description="Methyl-accepting transducer" evidence="10">
    <location>
        <begin position="124"/>
        <end position="360"/>
    </location>
</feature>
<dbReference type="PROSITE" id="PS50192">
    <property type="entry name" value="T_SNARE"/>
    <property type="match status" value="1"/>
</dbReference>
<dbReference type="PRINTS" id="PR00260">
    <property type="entry name" value="CHEMTRNSDUCR"/>
</dbReference>
<gene>
    <name evidence="13" type="ORF">MNBD_GAMMA24-2627</name>
</gene>
<dbReference type="PANTHER" id="PTHR32089:SF119">
    <property type="entry name" value="METHYL-ACCEPTING CHEMOTAXIS PROTEIN CTPL"/>
    <property type="match status" value="1"/>
</dbReference>
<evidence type="ECO:0000313" key="13">
    <source>
        <dbReference type="EMBL" id="VAX14658.1"/>
    </source>
</evidence>
<comment type="similarity">
    <text evidence="7">Belongs to the methyl-accepting chemotaxis (MCP) protein family.</text>
</comment>
<evidence type="ECO:0000259" key="11">
    <source>
        <dbReference type="PROSITE" id="PS50192"/>
    </source>
</evidence>
<evidence type="ECO:0000256" key="3">
    <source>
        <dbReference type="ARBA" id="ARBA00022692"/>
    </source>
</evidence>
<dbReference type="InterPro" id="IPR004090">
    <property type="entry name" value="Chemotax_Me-accpt_rcpt"/>
</dbReference>
<sequence length="396" mass="42818">MLFDKNPSILRRLFLSFLGLGFSMGIIFPFYAQFFVNWKPGMYIWFFIGCLVAGTSIGLANYALVKMILIKRLIRISDVANAISNKDLTHECVIVSHDVIGDIITSFNRMGQTFRDMINKINGNAEQLSSASESMDDVTRHASEGAEQQQQRVEDVMTSMQNMAAMAEDVAQHTGESAVASTQADEQAGKATQVVNQAMQAVQALADTMSSAAKVSASLEQESQNIGSVLTVINDIAEQTNLLALNAAIEAARAGDQGRGFAVVADEVRTLATRTQASTEEISLIIDRLQAGSRDAVSAMEQGDKQVRQGVEFTGMAASALNEIACAVTTIKGMSDQIAHASTEQNNLVDVVNQHVEGINEVSQRSAEDVHRVRTASEDISKMADDLSVLVSTFRV</sequence>
<evidence type="ECO:0000259" key="12">
    <source>
        <dbReference type="PROSITE" id="PS50885"/>
    </source>
</evidence>
<dbReference type="SUPFAM" id="SSF58104">
    <property type="entry name" value="Methyl-accepting chemotaxis protein (MCP) signaling domain"/>
    <property type="match status" value="1"/>
</dbReference>
<dbReference type="FunFam" id="1.10.287.950:FF:000001">
    <property type="entry name" value="Methyl-accepting chemotaxis sensory transducer"/>
    <property type="match status" value="1"/>
</dbReference>
<dbReference type="InterPro" id="IPR003660">
    <property type="entry name" value="HAMP_dom"/>
</dbReference>
<keyword evidence="4 9" id="KW-1133">Transmembrane helix</keyword>
<dbReference type="AlphaFoldDB" id="A0A3B1BT50"/>
<dbReference type="PANTHER" id="PTHR32089">
    <property type="entry name" value="METHYL-ACCEPTING CHEMOTAXIS PROTEIN MCPB"/>
    <property type="match status" value="1"/>
</dbReference>
<evidence type="ECO:0000256" key="5">
    <source>
        <dbReference type="ARBA" id="ARBA00023136"/>
    </source>
</evidence>
<evidence type="ECO:0000259" key="10">
    <source>
        <dbReference type="PROSITE" id="PS50111"/>
    </source>
</evidence>
<dbReference type="SMART" id="SM00283">
    <property type="entry name" value="MA"/>
    <property type="match status" value="1"/>
</dbReference>
<name>A0A3B1BT50_9ZZZZ</name>
<dbReference type="GO" id="GO:0007165">
    <property type="term" value="P:signal transduction"/>
    <property type="evidence" value="ECO:0007669"/>
    <property type="project" value="UniProtKB-KW"/>
</dbReference>
<dbReference type="InterPro" id="IPR004089">
    <property type="entry name" value="MCPsignal_dom"/>
</dbReference>
<dbReference type="GO" id="GO:0006935">
    <property type="term" value="P:chemotaxis"/>
    <property type="evidence" value="ECO:0007669"/>
    <property type="project" value="InterPro"/>
</dbReference>
<dbReference type="Pfam" id="PF00015">
    <property type="entry name" value="MCPsignal"/>
    <property type="match status" value="1"/>
</dbReference>
<dbReference type="SMART" id="SM00304">
    <property type="entry name" value="HAMP"/>
    <property type="match status" value="1"/>
</dbReference>
<evidence type="ECO:0000256" key="6">
    <source>
        <dbReference type="ARBA" id="ARBA00023224"/>
    </source>
</evidence>
<dbReference type="EMBL" id="UOFZ01000187">
    <property type="protein sequence ID" value="VAX14658.1"/>
    <property type="molecule type" value="Genomic_DNA"/>
</dbReference>
<protein>
    <submittedName>
        <fullName evidence="13">Methyl-accepting chemotaxis protein</fullName>
    </submittedName>
</protein>
<feature type="domain" description="HAMP" evidence="12">
    <location>
        <begin position="67"/>
        <end position="119"/>
    </location>
</feature>
<keyword evidence="5 9" id="KW-0472">Membrane</keyword>
<feature type="transmembrane region" description="Helical" evidence="9">
    <location>
        <begin position="43"/>
        <end position="65"/>
    </location>
</feature>
<keyword evidence="6" id="KW-0807">Transducer</keyword>
<dbReference type="Gene3D" id="1.10.287.950">
    <property type="entry name" value="Methyl-accepting chemotaxis protein"/>
    <property type="match status" value="1"/>
</dbReference>
<dbReference type="GO" id="GO:0005886">
    <property type="term" value="C:plasma membrane"/>
    <property type="evidence" value="ECO:0007669"/>
    <property type="project" value="UniProtKB-SubCell"/>
</dbReference>
<feature type="region of interest" description="Disordered" evidence="8">
    <location>
        <begin position="129"/>
        <end position="151"/>
    </location>
</feature>
<evidence type="ECO:0000256" key="1">
    <source>
        <dbReference type="ARBA" id="ARBA00004429"/>
    </source>
</evidence>
<dbReference type="InterPro" id="IPR000727">
    <property type="entry name" value="T_SNARE_dom"/>
</dbReference>
<dbReference type="CDD" id="cd11386">
    <property type="entry name" value="MCP_signal"/>
    <property type="match status" value="1"/>
</dbReference>
<evidence type="ECO:0000256" key="9">
    <source>
        <dbReference type="SAM" id="Phobius"/>
    </source>
</evidence>
<organism evidence="13">
    <name type="scientific">hydrothermal vent metagenome</name>
    <dbReference type="NCBI Taxonomy" id="652676"/>
    <lineage>
        <taxon>unclassified sequences</taxon>
        <taxon>metagenomes</taxon>
        <taxon>ecological metagenomes</taxon>
    </lineage>
</organism>